<dbReference type="GO" id="GO:0000160">
    <property type="term" value="P:phosphorelay signal transduction system"/>
    <property type="evidence" value="ECO:0007669"/>
    <property type="project" value="InterPro"/>
</dbReference>
<dbReference type="EMBL" id="LR026963">
    <property type="protein sequence ID" value="VBB68639.1"/>
    <property type="molecule type" value="Genomic_DNA"/>
</dbReference>
<dbReference type="InterPro" id="IPR001789">
    <property type="entry name" value="Sig_transdc_resp-reg_receiver"/>
</dbReference>
<evidence type="ECO:0000259" key="1">
    <source>
        <dbReference type="PROSITE" id="PS50110"/>
    </source>
</evidence>
<gene>
    <name evidence="2" type="ORF">RIEGSTA812A_PEG_112</name>
</gene>
<evidence type="ECO:0000313" key="2">
    <source>
        <dbReference type="EMBL" id="VBB68639.1"/>
    </source>
</evidence>
<dbReference type="AlphaFoldDB" id="A0A484H4I0"/>
<dbReference type="InterPro" id="IPR011006">
    <property type="entry name" value="CheY-like_superfamily"/>
</dbReference>
<proteinExistence type="predicted"/>
<reference evidence="2" key="1">
    <citation type="submission" date="2018-10" db="EMBL/GenBank/DDBJ databases">
        <authorList>
            <person name="Gruber-Vodicka H."/>
            <person name="Jaeckle O."/>
        </authorList>
    </citation>
    <scope>NUCLEOTIDE SEQUENCE</scope>
</reference>
<protein>
    <submittedName>
        <fullName evidence="2">Nitrogen regulation protein NtrX</fullName>
    </submittedName>
</protein>
<dbReference type="Gene3D" id="3.40.50.2300">
    <property type="match status" value="1"/>
</dbReference>
<name>A0A484H4I0_9ZZZZ</name>
<organism evidence="2">
    <name type="scientific">invertebrate metagenome</name>
    <dbReference type="NCBI Taxonomy" id="1711999"/>
    <lineage>
        <taxon>unclassified sequences</taxon>
        <taxon>metagenomes</taxon>
        <taxon>organismal metagenomes</taxon>
    </lineage>
</organism>
<dbReference type="PROSITE" id="PS50110">
    <property type="entry name" value="RESPONSE_REGULATORY"/>
    <property type="match status" value="1"/>
</dbReference>
<sequence length="82" mass="9296">MVMKAAKRAMRIRHSGLFSRPSLVILEIGRRSSHLDSLQVLEAIKREHPQVQVVMISDHGTIEISVAAIRIRGAYDFTESFH</sequence>
<accession>A0A484H4I0</accession>
<feature type="domain" description="Response regulatory" evidence="1">
    <location>
        <begin position="1"/>
        <end position="82"/>
    </location>
</feature>
<dbReference type="SUPFAM" id="SSF52172">
    <property type="entry name" value="CheY-like"/>
    <property type="match status" value="1"/>
</dbReference>